<organism evidence="2">
    <name type="scientific">Chlamydomonas leiostraca</name>
    <dbReference type="NCBI Taxonomy" id="1034604"/>
    <lineage>
        <taxon>Eukaryota</taxon>
        <taxon>Viridiplantae</taxon>
        <taxon>Chlorophyta</taxon>
        <taxon>core chlorophytes</taxon>
        <taxon>Chlorophyceae</taxon>
        <taxon>CS clade</taxon>
        <taxon>Chlamydomonadales</taxon>
        <taxon>Chlamydomonadaceae</taxon>
        <taxon>Chlamydomonas</taxon>
    </lineage>
</organism>
<proteinExistence type="predicted"/>
<protein>
    <submittedName>
        <fullName evidence="2">Uncharacterized protein</fullName>
    </submittedName>
</protein>
<dbReference type="AlphaFoldDB" id="A0A7S0RSP2"/>
<feature type="compositionally biased region" description="Low complexity" evidence="1">
    <location>
        <begin position="1"/>
        <end position="25"/>
    </location>
</feature>
<feature type="region of interest" description="Disordered" evidence="1">
    <location>
        <begin position="136"/>
        <end position="218"/>
    </location>
</feature>
<accession>A0A7S0RSP2</accession>
<feature type="compositionally biased region" description="Low complexity" evidence="1">
    <location>
        <begin position="137"/>
        <end position="186"/>
    </location>
</feature>
<sequence>MAPKKAAPKAKASQQNAKQTKARAAPMKKKAPPAKKGAASKRTAAKPAAAKKTPSKAVKSPAKAKPAAADKPCSPGEHAKNAMRISYMDNWALIGRVTKMTVVSKLRDFAEQLAGLAGKAEVYQVACRRLAELTGRASSSPAAAAASSAAKAPQKGRAGTVKATTTGAKGKAANSPAKTVAAAAAPKEGKREPAAPATPKRQAPKAFKTACSPGDHAKNAHRIATMSTRALMSRIARMTEVTKLQDFADQLAFEEGKEEVYEAACRRLDQLQ</sequence>
<reference evidence="2" key="1">
    <citation type="submission" date="2021-01" db="EMBL/GenBank/DDBJ databases">
        <authorList>
            <person name="Corre E."/>
            <person name="Pelletier E."/>
            <person name="Niang G."/>
            <person name="Scheremetjew M."/>
            <person name="Finn R."/>
            <person name="Kale V."/>
            <person name="Holt S."/>
            <person name="Cochrane G."/>
            <person name="Meng A."/>
            <person name="Brown T."/>
            <person name="Cohen L."/>
        </authorList>
    </citation>
    <scope>NUCLEOTIDE SEQUENCE</scope>
    <source>
        <strain evidence="2">SAG 11-49</strain>
    </source>
</reference>
<evidence type="ECO:0000313" key="2">
    <source>
        <dbReference type="EMBL" id="CAD8685044.1"/>
    </source>
</evidence>
<evidence type="ECO:0000256" key="1">
    <source>
        <dbReference type="SAM" id="MobiDB-lite"/>
    </source>
</evidence>
<name>A0A7S0RSP2_9CHLO</name>
<dbReference type="EMBL" id="HBFB01021594">
    <property type="protein sequence ID" value="CAD8685044.1"/>
    <property type="molecule type" value="Transcribed_RNA"/>
</dbReference>
<feature type="compositionally biased region" description="Low complexity" evidence="1">
    <location>
        <begin position="34"/>
        <end position="75"/>
    </location>
</feature>
<gene>
    <name evidence="2" type="ORF">CLEI1391_LOCUS12123</name>
</gene>
<feature type="region of interest" description="Disordered" evidence="1">
    <location>
        <begin position="1"/>
        <end position="77"/>
    </location>
</feature>